<dbReference type="EMBL" id="NIVS01000016">
    <property type="protein sequence ID" value="OWQ54766.1"/>
    <property type="molecule type" value="Genomic_DNA"/>
</dbReference>
<dbReference type="SUPFAM" id="SSF54975">
    <property type="entry name" value="Acylphosphatase/BLUF domain-like"/>
    <property type="match status" value="1"/>
</dbReference>
<evidence type="ECO:0000313" key="3">
    <source>
        <dbReference type="Proteomes" id="UP000198157"/>
    </source>
</evidence>
<organism evidence="2 3">
    <name type="scientific">Stenotrophomonas maltophilia</name>
    <name type="common">Pseudomonas maltophilia</name>
    <name type="synonym">Xanthomonas maltophilia</name>
    <dbReference type="NCBI Taxonomy" id="40324"/>
    <lineage>
        <taxon>Bacteria</taxon>
        <taxon>Pseudomonadati</taxon>
        <taxon>Pseudomonadota</taxon>
        <taxon>Gammaproteobacteria</taxon>
        <taxon>Lysobacterales</taxon>
        <taxon>Lysobacteraceae</taxon>
        <taxon>Stenotrophomonas</taxon>
        <taxon>Stenotrophomonas maltophilia group</taxon>
    </lineage>
</organism>
<gene>
    <name evidence="2" type="ORF">CEE60_07105</name>
</gene>
<accession>A0A2D0AJZ3</accession>
<dbReference type="GO" id="GO:0071949">
    <property type="term" value="F:FAD binding"/>
    <property type="evidence" value="ECO:0007669"/>
    <property type="project" value="InterPro"/>
</dbReference>
<reference evidence="2 3" key="1">
    <citation type="submission" date="2017-06" db="EMBL/GenBank/DDBJ databases">
        <authorList>
            <person name="Kim H.J."/>
            <person name="Triplett B.A."/>
        </authorList>
    </citation>
    <scope>NUCLEOTIDE SEQUENCE [LARGE SCALE GENOMIC DNA]</scope>
    <source>
        <strain evidence="2 3">13146</strain>
    </source>
</reference>
<evidence type="ECO:0000313" key="2">
    <source>
        <dbReference type="EMBL" id="OWQ54766.1"/>
    </source>
</evidence>
<dbReference type="InterPro" id="IPR007024">
    <property type="entry name" value="BLUF_domain"/>
</dbReference>
<dbReference type="GO" id="GO:0009882">
    <property type="term" value="F:blue light photoreceptor activity"/>
    <property type="evidence" value="ECO:0007669"/>
    <property type="project" value="InterPro"/>
</dbReference>
<dbReference type="SMART" id="SM01034">
    <property type="entry name" value="BLUF"/>
    <property type="match status" value="1"/>
</dbReference>
<dbReference type="PROSITE" id="PS50925">
    <property type="entry name" value="BLUF"/>
    <property type="match status" value="1"/>
</dbReference>
<comment type="caution">
    <text evidence="2">The sequence shown here is derived from an EMBL/GenBank/DDBJ whole genome shotgun (WGS) entry which is preliminary data.</text>
</comment>
<dbReference type="Proteomes" id="UP000198157">
    <property type="component" value="Unassembled WGS sequence"/>
</dbReference>
<proteinExistence type="predicted"/>
<dbReference type="AlphaFoldDB" id="A0A2D0AJZ3"/>
<sequence>MPLCAIAYVSDVAGPLSAEHLDALVEDAIRFNSLAGVTGVLLCDGNRFLQYFEGPDDGVSAVHERVLQARSHRNIRKLGHARVPGRYFPYWSMRWLGVEPTLIEVLSAGEWEAFADRIAGGPPADSAMERLMQFVAPHLPERVGMQDTRSAAE</sequence>
<name>A0A2D0AJZ3_STEMA</name>
<feature type="domain" description="BLUF" evidence="1">
    <location>
        <begin position="3"/>
        <end position="94"/>
    </location>
</feature>
<dbReference type="Gene3D" id="3.30.70.100">
    <property type="match status" value="1"/>
</dbReference>
<dbReference type="Pfam" id="PF04940">
    <property type="entry name" value="BLUF"/>
    <property type="match status" value="1"/>
</dbReference>
<protein>
    <submittedName>
        <fullName evidence="2">F420H(2):quinone oxidoreductase</fullName>
    </submittedName>
</protein>
<dbReference type="OrthoDB" id="557705at2"/>
<dbReference type="InterPro" id="IPR036046">
    <property type="entry name" value="Acylphosphatase-like_dom_sf"/>
</dbReference>
<evidence type="ECO:0000259" key="1">
    <source>
        <dbReference type="PROSITE" id="PS50925"/>
    </source>
</evidence>